<dbReference type="AlphaFoldDB" id="A0A4V2HSM1"/>
<reference evidence="6 7" key="1">
    <citation type="submission" date="2019-02" db="EMBL/GenBank/DDBJ databases">
        <title>Draft genome sequence of Muricauda sp. 176CP4-71.</title>
        <authorList>
            <person name="Park J.-S."/>
        </authorList>
    </citation>
    <scope>NUCLEOTIDE SEQUENCE [LARGE SCALE GENOMIC DNA]</scope>
    <source>
        <strain evidence="6 7">176CP4-71</strain>
    </source>
</reference>
<comment type="cofactor">
    <cofactor evidence="1">
        <name>FMN</name>
        <dbReference type="ChEBI" id="CHEBI:58210"/>
    </cofactor>
</comment>
<gene>
    <name evidence="6" type="ORF">EW142_00090</name>
</gene>
<proteinExistence type="predicted"/>
<dbReference type="SUPFAM" id="SSF50475">
    <property type="entry name" value="FMN-binding split barrel"/>
    <property type="match status" value="1"/>
</dbReference>
<dbReference type="InterPro" id="IPR012349">
    <property type="entry name" value="Split_barrel_FMN-bd"/>
</dbReference>
<dbReference type="Pfam" id="PF12766">
    <property type="entry name" value="Pyridox_oxase_2"/>
    <property type="match status" value="1"/>
</dbReference>
<keyword evidence="2" id="KW-0285">Flavoprotein</keyword>
<evidence type="ECO:0000256" key="4">
    <source>
        <dbReference type="ARBA" id="ARBA00023002"/>
    </source>
</evidence>
<dbReference type="PANTHER" id="PTHR10851:SF3">
    <property type="entry name" value="PYRIDOXINE_PYRIDOXAMINE 5'-PHOSPHATE OXIDASE 2"/>
    <property type="match status" value="1"/>
</dbReference>
<keyword evidence="4" id="KW-0560">Oxidoreductase</keyword>
<dbReference type="RefSeq" id="WP_130607918.1">
    <property type="nucleotide sequence ID" value="NZ_SGIU01000001.1"/>
</dbReference>
<protein>
    <submittedName>
        <fullName evidence="6">Pyridoxamine 5'-phosphate oxidase</fullName>
    </submittedName>
</protein>
<evidence type="ECO:0000259" key="5">
    <source>
        <dbReference type="Pfam" id="PF12766"/>
    </source>
</evidence>
<evidence type="ECO:0000256" key="3">
    <source>
        <dbReference type="ARBA" id="ARBA00022643"/>
    </source>
</evidence>
<dbReference type="GO" id="GO:0004733">
    <property type="term" value="F:pyridoxamine phosphate oxidase activity"/>
    <property type="evidence" value="ECO:0007669"/>
    <property type="project" value="InterPro"/>
</dbReference>
<dbReference type="EMBL" id="SGIU01000001">
    <property type="protein sequence ID" value="TAI48250.1"/>
    <property type="molecule type" value="Genomic_DNA"/>
</dbReference>
<accession>A0A4V2HSM1</accession>
<name>A0A4V2HSM1_9FLAO</name>
<sequence>MIQTLLDELTTELRLGTSKKKHPFRYFTLATHGLKNGLGLRTVVLRKVTKDLCLTFYTDNRSTKMKEIKEKPSVSALFYHPKKLWQLTIMGKASVETDPAILKKYWSGVQLNARKDYTASQTPGSPIKDPEEIEYLRGTEHFAIVHIVPEEIDFLKLGRTHHTRAKFIKKGTGWEGNYLVP</sequence>
<evidence type="ECO:0000313" key="7">
    <source>
        <dbReference type="Proteomes" id="UP000291981"/>
    </source>
</evidence>
<keyword evidence="7" id="KW-1185">Reference proteome</keyword>
<comment type="caution">
    <text evidence="6">The sequence shown here is derived from an EMBL/GenBank/DDBJ whole genome shotgun (WGS) entry which is preliminary data.</text>
</comment>
<keyword evidence="3" id="KW-0288">FMN</keyword>
<dbReference type="GO" id="GO:0010181">
    <property type="term" value="F:FMN binding"/>
    <property type="evidence" value="ECO:0007669"/>
    <property type="project" value="InterPro"/>
</dbReference>
<feature type="domain" description="Pyridoxamine 5'-phosphate oxidase Alr4036 family FMN-binding" evidence="5">
    <location>
        <begin position="17"/>
        <end position="95"/>
    </location>
</feature>
<dbReference type="GO" id="GO:0008615">
    <property type="term" value="P:pyridoxine biosynthetic process"/>
    <property type="evidence" value="ECO:0007669"/>
    <property type="project" value="InterPro"/>
</dbReference>
<dbReference type="OrthoDB" id="1493996at2"/>
<dbReference type="InterPro" id="IPR000659">
    <property type="entry name" value="Pyridox_Oxase"/>
</dbReference>
<organism evidence="6 7">
    <name type="scientific">Flagellimonas allohymeniacidonis</name>
    <dbReference type="NCBI Taxonomy" id="2517819"/>
    <lineage>
        <taxon>Bacteria</taxon>
        <taxon>Pseudomonadati</taxon>
        <taxon>Bacteroidota</taxon>
        <taxon>Flavobacteriia</taxon>
        <taxon>Flavobacteriales</taxon>
        <taxon>Flavobacteriaceae</taxon>
        <taxon>Flagellimonas</taxon>
    </lineage>
</organism>
<evidence type="ECO:0000256" key="2">
    <source>
        <dbReference type="ARBA" id="ARBA00022630"/>
    </source>
</evidence>
<dbReference type="Proteomes" id="UP000291981">
    <property type="component" value="Unassembled WGS sequence"/>
</dbReference>
<evidence type="ECO:0000313" key="6">
    <source>
        <dbReference type="EMBL" id="TAI48250.1"/>
    </source>
</evidence>
<dbReference type="InterPro" id="IPR024624">
    <property type="entry name" value="Pyridox_Oxase_Alr4036_FMN-bd"/>
</dbReference>
<dbReference type="Gene3D" id="2.30.110.10">
    <property type="entry name" value="Electron Transport, Fmn-binding Protein, Chain A"/>
    <property type="match status" value="1"/>
</dbReference>
<evidence type="ECO:0000256" key="1">
    <source>
        <dbReference type="ARBA" id="ARBA00001917"/>
    </source>
</evidence>
<dbReference type="PANTHER" id="PTHR10851">
    <property type="entry name" value="PYRIDOXINE-5-PHOSPHATE OXIDASE"/>
    <property type="match status" value="1"/>
</dbReference>